<feature type="non-terminal residue" evidence="2">
    <location>
        <position position="91"/>
    </location>
</feature>
<evidence type="ECO:0000313" key="2">
    <source>
        <dbReference type="EMBL" id="CAH0724967.1"/>
    </source>
</evidence>
<dbReference type="Proteomes" id="UP000838878">
    <property type="component" value="Chromosome 5"/>
</dbReference>
<dbReference type="OrthoDB" id="7469291at2759"/>
<feature type="compositionally biased region" description="Basic and acidic residues" evidence="1">
    <location>
        <begin position="1"/>
        <end position="17"/>
    </location>
</feature>
<evidence type="ECO:0000313" key="3">
    <source>
        <dbReference type="Proteomes" id="UP000838878"/>
    </source>
</evidence>
<protein>
    <submittedName>
        <fullName evidence="2">Uncharacterized protein</fullName>
    </submittedName>
</protein>
<dbReference type="EMBL" id="OV170225">
    <property type="protein sequence ID" value="CAH0724967.1"/>
    <property type="molecule type" value="Genomic_DNA"/>
</dbReference>
<organism evidence="2 3">
    <name type="scientific">Brenthis ino</name>
    <name type="common">lesser marbled fritillary</name>
    <dbReference type="NCBI Taxonomy" id="405034"/>
    <lineage>
        <taxon>Eukaryota</taxon>
        <taxon>Metazoa</taxon>
        <taxon>Ecdysozoa</taxon>
        <taxon>Arthropoda</taxon>
        <taxon>Hexapoda</taxon>
        <taxon>Insecta</taxon>
        <taxon>Pterygota</taxon>
        <taxon>Neoptera</taxon>
        <taxon>Endopterygota</taxon>
        <taxon>Lepidoptera</taxon>
        <taxon>Glossata</taxon>
        <taxon>Ditrysia</taxon>
        <taxon>Papilionoidea</taxon>
        <taxon>Nymphalidae</taxon>
        <taxon>Heliconiinae</taxon>
        <taxon>Argynnini</taxon>
        <taxon>Brenthis</taxon>
    </lineage>
</organism>
<accession>A0A8J9V495</accession>
<evidence type="ECO:0000256" key="1">
    <source>
        <dbReference type="SAM" id="MobiDB-lite"/>
    </source>
</evidence>
<name>A0A8J9V495_9NEOP</name>
<reference evidence="2" key="1">
    <citation type="submission" date="2021-12" db="EMBL/GenBank/DDBJ databases">
        <authorList>
            <person name="Martin H S."/>
        </authorList>
    </citation>
    <scope>NUCLEOTIDE SEQUENCE</scope>
</reference>
<feature type="region of interest" description="Disordered" evidence="1">
    <location>
        <begin position="1"/>
        <end position="42"/>
    </location>
</feature>
<sequence length="91" mass="10327">MTDMTHHTNECPQRDLNPRPLAQQRGARAACTRRGHHPARPLDTTLYHYTVGHEKSRLFAGCPYQRVRGDFHLSSSRGHTALVDDRGALRP</sequence>
<keyword evidence="3" id="KW-1185">Reference proteome</keyword>
<gene>
    <name evidence="2" type="ORF">BINO364_LOCUS10606</name>
</gene>
<proteinExistence type="predicted"/>
<dbReference type="AlphaFoldDB" id="A0A8J9V495"/>